<gene>
    <name evidence="1" type="primary">jg14197</name>
    <name evidence="1" type="ORF">PAEG_LOCUS2033</name>
</gene>
<protein>
    <submittedName>
        <fullName evidence="1">Jg14197 protein</fullName>
    </submittedName>
</protein>
<keyword evidence="2" id="KW-1185">Reference proteome</keyword>
<dbReference type="Proteomes" id="UP000838756">
    <property type="component" value="Unassembled WGS sequence"/>
</dbReference>
<evidence type="ECO:0000313" key="2">
    <source>
        <dbReference type="Proteomes" id="UP000838756"/>
    </source>
</evidence>
<accession>A0A8S4QI01</accession>
<sequence length="79" mass="9257">MGVLKPFNWLDLPSLNEMNFYRKVTFLKSTEVRTRIHFYDCTYRCAIGMFIELPEGAHSKFTFEIVLEENVLSAPQKPP</sequence>
<comment type="caution">
    <text evidence="1">The sequence shown here is derived from an EMBL/GenBank/DDBJ whole genome shotgun (WGS) entry which is preliminary data.</text>
</comment>
<organism evidence="1 2">
    <name type="scientific">Pararge aegeria aegeria</name>
    <dbReference type="NCBI Taxonomy" id="348720"/>
    <lineage>
        <taxon>Eukaryota</taxon>
        <taxon>Metazoa</taxon>
        <taxon>Ecdysozoa</taxon>
        <taxon>Arthropoda</taxon>
        <taxon>Hexapoda</taxon>
        <taxon>Insecta</taxon>
        <taxon>Pterygota</taxon>
        <taxon>Neoptera</taxon>
        <taxon>Endopterygota</taxon>
        <taxon>Lepidoptera</taxon>
        <taxon>Glossata</taxon>
        <taxon>Ditrysia</taxon>
        <taxon>Papilionoidea</taxon>
        <taxon>Nymphalidae</taxon>
        <taxon>Satyrinae</taxon>
        <taxon>Satyrini</taxon>
        <taxon>Parargina</taxon>
        <taxon>Pararge</taxon>
    </lineage>
</organism>
<dbReference type="EMBL" id="CAKXAJ010006590">
    <property type="protein sequence ID" value="CAH2210121.1"/>
    <property type="molecule type" value="Genomic_DNA"/>
</dbReference>
<proteinExistence type="predicted"/>
<name>A0A8S4QI01_9NEOP</name>
<evidence type="ECO:0000313" key="1">
    <source>
        <dbReference type="EMBL" id="CAH2210121.1"/>
    </source>
</evidence>
<dbReference type="AlphaFoldDB" id="A0A8S4QI01"/>
<reference evidence="1" key="1">
    <citation type="submission" date="2022-03" db="EMBL/GenBank/DDBJ databases">
        <authorList>
            <person name="Lindestad O."/>
        </authorList>
    </citation>
    <scope>NUCLEOTIDE SEQUENCE</scope>
</reference>